<dbReference type="InterPro" id="IPR000537">
    <property type="entry name" value="UbiA_prenyltransferase"/>
</dbReference>
<dbReference type="CDD" id="cd13963">
    <property type="entry name" value="PT_UbiA_2"/>
    <property type="match status" value="1"/>
</dbReference>
<evidence type="ECO:0000256" key="2">
    <source>
        <dbReference type="ARBA" id="ARBA00022692"/>
    </source>
</evidence>
<name>A0A4R1QV83_9FIRM</name>
<keyword evidence="2 5" id="KW-0812">Transmembrane</keyword>
<dbReference type="STRING" id="1469948.GCA_000732725_03208"/>
<evidence type="ECO:0000256" key="3">
    <source>
        <dbReference type="ARBA" id="ARBA00022989"/>
    </source>
</evidence>
<dbReference type="Pfam" id="PF01040">
    <property type="entry name" value="UbiA"/>
    <property type="match status" value="1"/>
</dbReference>
<feature type="transmembrane region" description="Helical" evidence="5">
    <location>
        <begin position="211"/>
        <end position="232"/>
    </location>
</feature>
<keyword evidence="6" id="KW-0808">Transferase</keyword>
<evidence type="ECO:0000256" key="4">
    <source>
        <dbReference type="ARBA" id="ARBA00023136"/>
    </source>
</evidence>
<sequence>MKNYIKIARPDHWIKNLFIIPGIIVALLIFGRDIHNFLAIHFFLGFIATCLISSANYVINEWLDADFDKYHPVKKNRPVVTSSLNFSYVMLEYAVLVLLGLSFSLFINLYFVLIEIWLLIMGFLYNVKPFRTKDIPYVDVLSESINNIIRLLLGWFIITDHYFPPISILIGYWMCGAFLMSVKRYAEYKMINNPETAGLYRKSFRYYTEKSLLCSSLFYSMCATVFTSIFIIEYRIEYVLALPMLIGLFVLYFHLSFKEDSVVQKPEKLYKEKSLLFYLLAFIIMLFILTFVDIPVMTEYFRIHKL</sequence>
<dbReference type="Gene3D" id="1.10.357.140">
    <property type="entry name" value="UbiA prenyltransferase"/>
    <property type="match status" value="1"/>
</dbReference>
<feature type="transmembrane region" description="Helical" evidence="5">
    <location>
        <begin position="12"/>
        <end position="31"/>
    </location>
</feature>
<dbReference type="EMBL" id="SLUO01000009">
    <property type="protein sequence ID" value="TCL57143.1"/>
    <property type="molecule type" value="Genomic_DNA"/>
</dbReference>
<feature type="transmembrane region" description="Helical" evidence="5">
    <location>
        <begin position="238"/>
        <end position="255"/>
    </location>
</feature>
<dbReference type="RefSeq" id="WP_031391852.1">
    <property type="nucleotide sequence ID" value="NZ_JPNB01000002.1"/>
</dbReference>
<gene>
    <name evidence="6" type="ORF">EDD76_1095</name>
</gene>
<organism evidence="6 7">
    <name type="scientific">Kineothrix alysoides</name>
    <dbReference type="NCBI Taxonomy" id="1469948"/>
    <lineage>
        <taxon>Bacteria</taxon>
        <taxon>Bacillati</taxon>
        <taxon>Bacillota</taxon>
        <taxon>Clostridia</taxon>
        <taxon>Lachnospirales</taxon>
        <taxon>Lachnospiraceae</taxon>
        <taxon>Kineothrix</taxon>
    </lineage>
</organism>
<keyword evidence="7" id="KW-1185">Reference proteome</keyword>
<dbReference type="AlphaFoldDB" id="A0A4R1QV83"/>
<evidence type="ECO:0000256" key="5">
    <source>
        <dbReference type="SAM" id="Phobius"/>
    </source>
</evidence>
<protein>
    <submittedName>
        <fullName evidence="6">4-hydroxybenzoate polyprenyltransferase</fullName>
    </submittedName>
</protein>
<proteinExistence type="predicted"/>
<dbReference type="GO" id="GO:0016765">
    <property type="term" value="F:transferase activity, transferring alkyl or aryl (other than methyl) groups"/>
    <property type="evidence" value="ECO:0007669"/>
    <property type="project" value="InterPro"/>
</dbReference>
<feature type="transmembrane region" description="Helical" evidence="5">
    <location>
        <begin position="164"/>
        <end position="182"/>
    </location>
</feature>
<evidence type="ECO:0000313" key="6">
    <source>
        <dbReference type="EMBL" id="TCL57143.1"/>
    </source>
</evidence>
<evidence type="ECO:0000256" key="1">
    <source>
        <dbReference type="ARBA" id="ARBA00004141"/>
    </source>
</evidence>
<keyword evidence="3 5" id="KW-1133">Transmembrane helix</keyword>
<feature type="transmembrane region" description="Helical" evidence="5">
    <location>
        <begin position="79"/>
        <end position="99"/>
    </location>
</feature>
<comment type="caution">
    <text evidence="6">The sequence shown here is derived from an EMBL/GenBank/DDBJ whole genome shotgun (WGS) entry which is preliminary data.</text>
</comment>
<evidence type="ECO:0000313" key="7">
    <source>
        <dbReference type="Proteomes" id="UP000295718"/>
    </source>
</evidence>
<keyword evidence="4 5" id="KW-0472">Membrane</keyword>
<accession>A0A4R1QV83</accession>
<feature type="transmembrane region" description="Helical" evidence="5">
    <location>
        <begin position="137"/>
        <end position="158"/>
    </location>
</feature>
<dbReference type="GO" id="GO:0016020">
    <property type="term" value="C:membrane"/>
    <property type="evidence" value="ECO:0007669"/>
    <property type="project" value="UniProtKB-SubCell"/>
</dbReference>
<dbReference type="Proteomes" id="UP000295718">
    <property type="component" value="Unassembled WGS sequence"/>
</dbReference>
<feature type="transmembrane region" description="Helical" evidence="5">
    <location>
        <begin position="275"/>
        <end position="297"/>
    </location>
</feature>
<feature type="transmembrane region" description="Helical" evidence="5">
    <location>
        <begin position="105"/>
        <end position="125"/>
    </location>
</feature>
<dbReference type="InterPro" id="IPR044878">
    <property type="entry name" value="UbiA_sf"/>
</dbReference>
<reference evidence="6 7" key="1">
    <citation type="submission" date="2019-03" db="EMBL/GenBank/DDBJ databases">
        <title>Genomic Encyclopedia of Type Strains, Phase IV (KMG-IV): sequencing the most valuable type-strain genomes for metagenomic binning, comparative biology and taxonomic classification.</title>
        <authorList>
            <person name="Goeker M."/>
        </authorList>
    </citation>
    <scope>NUCLEOTIDE SEQUENCE [LARGE SCALE GENOMIC DNA]</scope>
    <source>
        <strain evidence="6 7">DSM 100556</strain>
    </source>
</reference>
<feature type="transmembrane region" description="Helical" evidence="5">
    <location>
        <begin position="37"/>
        <end position="59"/>
    </location>
</feature>
<comment type="subcellular location">
    <subcellularLocation>
        <location evidence="1">Membrane</location>
        <topology evidence="1">Multi-pass membrane protein</topology>
    </subcellularLocation>
</comment>
<dbReference type="OrthoDB" id="9803632at2"/>